<dbReference type="PANTHER" id="PTHR30445">
    <property type="entry name" value="K(+)_H(+) ANTIPORTER SUBUNIT KHTT"/>
    <property type="match status" value="1"/>
</dbReference>
<keyword evidence="3" id="KW-1185">Reference proteome</keyword>
<evidence type="ECO:0000259" key="1">
    <source>
        <dbReference type="PROSITE" id="PS51202"/>
    </source>
</evidence>
<dbReference type="InterPro" id="IPR006037">
    <property type="entry name" value="RCK_C"/>
</dbReference>
<accession>A0A511V1Z2</accession>
<protein>
    <submittedName>
        <fullName evidence="2">Potassium transporter</fullName>
    </submittedName>
</protein>
<dbReference type="GO" id="GO:0006813">
    <property type="term" value="P:potassium ion transport"/>
    <property type="evidence" value="ECO:0007669"/>
    <property type="project" value="InterPro"/>
</dbReference>
<dbReference type="PROSITE" id="PS51202">
    <property type="entry name" value="RCK_C"/>
    <property type="match status" value="1"/>
</dbReference>
<evidence type="ECO:0000313" key="3">
    <source>
        <dbReference type="Proteomes" id="UP000321157"/>
    </source>
</evidence>
<dbReference type="EMBL" id="BJXX01000016">
    <property type="protein sequence ID" value="GEN32927.1"/>
    <property type="molecule type" value="Genomic_DNA"/>
</dbReference>
<dbReference type="GO" id="GO:0008324">
    <property type="term" value="F:monoatomic cation transmembrane transporter activity"/>
    <property type="evidence" value="ECO:0007669"/>
    <property type="project" value="InterPro"/>
</dbReference>
<dbReference type="OrthoDB" id="67547at2"/>
<dbReference type="Pfam" id="PF25991">
    <property type="entry name" value="KhtT_N"/>
    <property type="match status" value="1"/>
</dbReference>
<dbReference type="AlphaFoldDB" id="A0A511V1Z2"/>
<dbReference type="Pfam" id="PF02080">
    <property type="entry name" value="TrkA_C"/>
    <property type="match status" value="1"/>
</dbReference>
<dbReference type="InterPro" id="IPR036721">
    <property type="entry name" value="RCK_C_sf"/>
</dbReference>
<sequence length="167" mass="18830">MLNIKESELPGIGRKFDIETKGKEKLVIVIHDDGRREIYHFDKDDHEESLSNITLNDAESRQIAAILGGMIYKPKALETIEIAFDDLVIEWFKVEENAKAVNKSIGDLDIRKIYSVNIIAIIKKNHKKLLNPGPEAVIEEGDTLVISGERKPLKKLIAELLQKGETS</sequence>
<dbReference type="InterPro" id="IPR026278">
    <property type="entry name" value="KhtT"/>
</dbReference>
<feature type="domain" description="RCK C-terminal" evidence="1">
    <location>
        <begin position="77"/>
        <end position="162"/>
    </location>
</feature>
<dbReference type="Gene3D" id="3.30.70.1450">
    <property type="entry name" value="Regulator of K+ conductance, C-terminal domain"/>
    <property type="match status" value="1"/>
</dbReference>
<evidence type="ECO:0000313" key="2">
    <source>
        <dbReference type="EMBL" id="GEN32927.1"/>
    </source>
</evidence>
<dbReference type="PIRSF" id="PIRSF005028">
    <property type="entry name" value="KhtT"/>
    <property type="match status" value="1"/>
</dbReference>
<dbReference type="PANTHER" id="PTHR30445:SF8">
    <property type="entry name" value="K(+)_H(+) ANTIPORTER SUBUNIT KHTT"/>
    <property type="match status" value="1"/>
</dbReference>
<reference evidence="2 3" key="1">
    <citation type="submission" date="2019-07" db="EMBL/GenBank/DDBJ databases">
        <title>Whole genome shotgun sequence of Aneurinibacillus danicus NBRC 102444.</title>
        <authorList>
            <person name="Hosoyama A."/>
            <person name="Uohara A."/>
            <person name="Ohji S."/>
            <person name="Ichikawa N."/>
        </authorList>
    </citation>
    <scope>NUCLEOTIDE SEQUENCE [LARGE SCALE GENOMIC DNA]</scope>
    <source>
        <strain evidence="2 3">NBRC 102444</strain>
    </source>
</reference>
<dbReference type="InterPro" id="IPR058776">
    <property type="entry name" value="KhtT-like_N"/>
</dbReference>
<name>A0A511V1Z2_9BACL</name>
<gene>
    <name evidence="2" type="ORF">ADA01nite_03870</name>
</gene>
<organism evidence="2 3">
    <name type="scientific">Aneurinibacillus danicus</name>
    <dbReference type="NCBI Taxonomy" id="267746"/>
    <lineage>
        <taxon>Bacteria</taxon>
        <taxon>Bacillati</taxon>
        <taxon>Bacillota</taxon>
        <taxon>Bacilli</taxon>
        <taxon>Bacillales</taxon>
        <taxon>Paenibacillaceae</taxon>
        <taxon>Aneurinibacillus group</taxon>
        <taxon>Aneurinibacillus</taxon>
    </lineage>
</organism>
<comment type="caution">
    <text evidence="2">The sequence shown here is derived from an EMBL/GenBank/DDBJ whole genome shotgun (WGS) entry which is preliminary data.</text>
</comment>
<proteinExistence type="predicted"/>
<dbReference type="SUPFAM" id="SSF116726">
    <property type="entry name" value="TrkA C-terminal domain-like"/>
    <property type="match status" value="1"/>
</dbReference>
<dbReference type="RefSeq" id="WP_146808227.1">
    <property type="nucleotide sequence ID" value="NZ_BJXX01000016.1"/>
</dbReference>
<dbReference type="Proteomes" id="UP000321157">
    <property type="component" value="Unassembled WGS sequence"/>
</dbReference>
<dbReference type="InterPro" id="IPR050144">
    <property type="entry name" value="AAE_transporter"/>
</dbReference>